<keyword evidence="2" id="KW-0812">Transmembrane</keyword>
<organism evidence="4 5">
    <name type="scientific">Photobacterium ganghwense</name>
    <dbReference type="NCBI Taxonomy" id="320778"/>
    <lineage>
        <taxon>Bacteria</taxon>
        <taxon>Pseudomonadati</taxon>
        <taxon>Pseudomonadota</taxon>
        <taxon>Gammaproteobacteria</taxon>
        <taxon>Vibrionales</taxon>
        <taxon>Vibrionaceae</taxon>
        <taxon>Photobacterium</taxon>
    </lineage>
</organism>
<dbReference type="Pfam" id="PF13400">
    <property type="entry name" value="Tad"/>
    <property type="match status" value="1"/>
</dbReference>
<keyword evidence="2" id="KW-0472">Membrane</keyword>
<dbReference type="PATRIC" id="fig|320778.3.peg.1312"/>
<protein>
    <submittedName>
        <fullName evidence="4">von Willebrand factor type A domain protein</fullName>
    </submittedName>
</protein>
<feature type="region of interest" description="Disordered" evidence="1">
    <location>
        <begin position="409"/>
        <end position="436"/>
    </location>
</feature>
<dbReference type="OrthoDB" id="6350731at2"/>
<accession>A0A0J1HEV6</accession>
<feature type="transmembrane region" description="Helical" evidence="2">
    <location>
        <begin position="16"/>
        <end position="37"/>
    </location>
</feature>
<evidence type="ECO:0000256" key="1">
    <source>
        <dbReference type="SAM" id="MobiDB-lite"/>
    </source>
</evidence>
<proteinExistence type="predicted"/>
<evidence type="ECO:0000259" key="3">
    <source>
        <dbReference type="Pfam" id="PF13400"/>
    </source>
</evidence>
<name>A0A0J1HEV6_9GAMM</name>
<keyword evidence="5" id="KW-1185">Reference proteome</keyword>
<dbReference type="InterPro" id="IPR028087">
    <property type="entry name" value="Tad_N"/>
</dbReference>
<sequence length="436" mass="46318">MKALHTQPVFPGRQRGIVAIFATIAMAVLIGAGALALDVGNMLLSKGKLQNLADSAALSAAKTLDLGGTQAEAIAAGTQAITDNLASDNYRSVSIEYTDIIFEFSEQLPFDPTTTSEDATYVRVRIEGVDIPDFLVTIFNIDMIARASAVAGPSTTLSRTCNIVPLSICEGDSDPSTISGYSQHSLHVLKASTSSNSEVGSGNFMAITLTDADGNSQTGANAYRDALAGKYDSCLNATEGEMITTETGNMVGPTLAVDTRFGIYSGGLRASEYVSDINPYYDSNYAAVEETTVAGADGQTSTHYSTNKTYDQIYNYDKYMASYENGDYESCMNSSTCQSGGFFRRIVTVPILDCDKATKTGGRMDIPLKGLGCFYLVQPVSVTTTVDDKSGSGQGSWIIGEFISQCRNDSGNASNQPGENGPYKIVLFDDPDSEDS</sequence>
<dbReference type="RefSeq" id="WP_047884311.1">
    <property type="nucleotide sequence ID" value="NZ_LDOU01000006.1"/>
</dbReference>
<feature type="domain" description="Putative Flp pilus-assembly TadG-like N-terminal" evidence="3">
    <location>
        <begin position="18"/>
        <end position="61"/>
    </location>
</feature>
<comment type="caution">
    <text evidence="4">The sequence shown here is derived from an EMBL/GenBank/DDBJ whole genome shotgun (WGS) entry which is preliminary data.</text>
</comment>
<keyword evidence="2" id="KW-1133">Transmembrane helix</keyword>
<dbReference type="EMBL" id="LDOU01000006">
    <property type="protein sequence ID" value="KLV10148.1"/>
    <property type="molecule type" value="Genomic_DNA"/>
</dbReference>
<evidence type="ECO:0000313" key="4">
    <source>
        <dbReference type="EMBL" id="KLV10148.1"/>
    </source>
</evidence>
<evidence type="ECO:0000256" key="2">
    <source>
        <dbReference type="SAM" id="Phobius"/>
    </source>
</evidence>
<gene>
    <name evidence="4" type="ORF">ABT57_06075</name>
</gene>
<dbReference type="STRING" id="320778.ABT57_06075"/>
<reference evidence="4 5" key="1">
    <citation type="submission" date="2015-05" db="EMBL/GenBank/DDBJ databases">
        <title>Photobacterium galathea sp. nov.</title>
        <authorList>
            <person name="Machado H."/>
            <person name="Gram L."/>
        </authorList>
    </citation>
    <scope>NUCLEOTIDE SEQUENCE [LARGE SCALE GENOMIC DNA]</scope>
    <source>
        <strain evidence="4 5">DSM 22954</strain>
    </source>
</reference>
<feature type="compositionally biased region" description="Polar residues" evidence="1">
    <location>
        <begin position="409"/>
        <end position="418"/>
    </location>
</feature>
<dbReference type="Proteomes" id="UP000035909">
    <property type="component" value="Unassembled WGS sequence"/>
</dbReference>
<evidence type="ECO:0000313" key="5">
    <source>
        <dbReference type="Proteomes" id="UP000035909"/>
    </source>
</evidence>
<dbReference type="AlphaFoldDB" id="A0A0J1HEV6"/>